<name>A0A6A0BD04_9LACT</name>
<sequence>MDAILTNNHLINKKYALLNSIVLTGRSENFQQLEGKSWIRALSAGASAEIVPDKKT</sequence>
<gene>
    <name evidence="1" type="ORF">Hs30E_18500</name>
</gene>
<protein>
    <submittedName>
        <fullName evidence="1">Uncharacterized protein</fullName>
    </submittedName>
</protein>
<evidence type="ECO:0000313" key="2">
    <source>
        <dbReference type="Proteomes" id="UP000480303"/>
    </source>
</evidence>
<reference evidence="1 2" key="1">
    <citation type="submission" date="2020-02" db="EMBL/GenBank/DDBJ databases">
        <title>Draft genome sequence of Lactococcus sp. Hs30E4-3.</title>
        <authorList>
            <person name="Noda S."/>
            <person name="Yuki M."/>
            <person name="Ohkuma M."/>
        </authorList>
    </citation>
    <scope>NUCLEOTIDE SEQUENCE [LARGE SCALE GENOMIC DNA]</scope>
    <source>
        <strain evidence="1 2">Hs30E4-3</strain>
    </source>
</reference>
<dbReference type="AlphaFoldDB" id="A0A6A0BD04"/>
<dbReference type="Proteomes" id="UP000480303">
    <property type="component" value="Unassembled WGS sequence"/>
</dbReference>
<proteinExistence type="predicted"/>
<organism evidence="1 2">
    <name type="scientific">Pseudolactococcus hodotermopsidis</name>
    <dbReference type="NCBI Taxonomy" id="2709157"/>
    <lineage>
        <taxon>Bacteria</taxon>
        <taxon>Bacillati</taxon>
        <taxon>Bacillota</taxon>
        <taxon>Bacilli</taxon>
        <taxon>Lactobacillales</taxon>
        <taxon>Streptococcaceae</taxon>
        <taxon>Pseudolactococcus</taxon>
    </lineage>
</organism>
<evidence type="ECO:0000313" key="1">
    <source>
        <dbReference type="EMBL" id="GFH43299.1"/>
    </source>
</evidence>
<dbReference type="EMBL" id="BLLI01000074">
    <property type="protein sequence ID" value="GFH43299.1"/>
    <property type="molecule type" value="Genomic_DNA"/>
</dbReference>
<accession>A0A6A0BD04</accession>
<keyword evidence="2" id="KW-1185">Reference proteome</keyword>
<comment type="caution">
    <text evidence="1">The sequence shown here is derived from an EMBL/GenBank/DDBJ whole genome shotgun (WGS) entry which is preliminary data.</text>
</comment>